<evidence type="ECO:0000256" key="1">
    <source>
        <dbReference type="ARBA" id="ARBA00022723"/>
    </source>
</evidence>
<feature type="domain" description="NodB homology" evidence="4">
    <location>
        <begin position="84"/>
        <end position="263"/>
    </location>
</feature>
<keyword evidence="1" id="KW-0479">Metal-binding</keyword>
<dbReference type="SUPFAM" id="SSF88713">
    <property type="entry name" value="Glycoside hydrolase/deacetylase"/>
    <property type="match status" value="1"/>
</dbReference>
<feature type="region of interest" description="Disordered" evidence="3">
    <location>
        <begin position="1"/>
        <end position="26"/>
    </location>
</feature>
<dbReference type="CDD" id="cd10917">
    <property type="entry name" value="CE4_NodB_like_6s_7s"/>
    <property type="match status" value="1"/>
</dbReference>
<reference evidence="5 6" key="1">
    <citation type="submission" date="2019-06" db="EMBL/GenBank/DDBJ databases">
        <title>Sequencing the genomes of 1000 actinobacteria strains.</title>
        <authorList>
            <person name="Klenk H.-P."/>
        </authorList>
    </citation>
    <scope>NUCLEOTIDE SEQUENCE [LARGE SCALE GENOMIC DNA]</scope>
    <source>
        <strain evidence="5 6">DSM 45043</strain>
    </source>
</reference>
<dbReference type="RefSeq" id="WP_141973459.1">
    <property type="nucleotide sequence ID" value="NZ_VFPO01000001.1"/>
</dbReference>
<dbReference type="PANTHER" id="PTHR10587:SF133">
    <property type="entry name" value="CHITIN DEACETYLASE 1-RELATED"/>
    <property type="match status" value="1"/>
</dbReference>
<dbReference type="Pfam" id="PF01522">
    <property type="entry name" value="Polysacc_deac_1"/>
    <property type="match status" value="1"/>
</dbReference>
<name>A0A543IMU1_9ACTN</name>
<proteinExistence type="predicted"/>
<sequence>MRAKTATGPGRPRRPARRGGPGRRRRRRHLTELGFGVLALTAVIPPAKGALFPDHRDAGTAHARTVVSSAMLEQADTSNVCRRGRVALTFDDGPDVYTPQVLRVLRAYNVHAVFYMSGEKAAARPDLVRAVVAGGHLAENHGWDHPHMTDLDAAAVHRQLAATNIAITRAGAPRPTRFRPPFGDTDDVVNRQARALGLRVVRWSVDTEDWRGRRPADIAATVLDKAGPGAEVLMHDGVANSAATIEALPAIITGLRARGLCTALHQG</sequence>
<dbReference type="InterPro" id="IPR011330">
    <property type="entry name" value="Glyco_hydro/deAcase_b/a-brl"/>
</dbReference>
<dbReference type="GO" id="GO:0046872">
    <property type="term" value="F:metal ion binding"/>
    <property type="evidence" value="ECO:0007669"/>
    <property type="project" value="UniProtKB-KW"/>
</dbReference>
<protein>
    <submittedName>
        <fullName evidence="5">Polysaccharide deacetylase</fullName>
    </submittedName>
</protein>
<dbReference type="OrthoDB" id="3521160at2"/>
<evidence type="ECO:0000313" key="6">
    <source>
        <dbReference type="Proteomes" id="UP000316706"/>
    </source>
</evidence>
<dbReference type="GO" id="GO:0005975">
    <property type="term" value="P:carbohydrate metabolic process"/>
    <property type="evidence" value="ECO:0007669"/>
    <property type="project" value="InterPro"/>
</dbReference>
<dbReference type="Proteomes" id="UP000316706">
    <property type="component" value="Unassembled WGS sequence"/>
</dbReference>
<dbReference type="AlphaFoldDB" id="A0A543IMU1"/>
<accession>A0A543IMU1</accession>
<feature type="compositionally biased region" description="Basic residues" evidence="3">
    <location>
        <begin position="11"/>
        <end position="26"/>
    </location>
</feature>
<keyword evidence="6" id="KW-1185">Reference proteome</keyword>
<dbReference type="InterPro" id="IPR050248">
    <property type="entry name" value="Polysacc_deacetylase_ArnD"/>
</dbReference>
<gene>
    <name evidence="5" type="ORF">FHX41_5687</name>
</gene>
<organism evidence="5 6">
    <name type="scientific">Actinomadura hallensis</name>
    <dbReference type="NCBI Taxonomy" id="337895"/>
    <lineage>
        <taxon>Bacteria</taxon>
        <taxon>Bacillati</taxon>
        <taxon>Actinomycetota</taxon>
        <taxon>Actinomycetes</taxon>
        <taxon>Streptosporangiales</taxon>
        <taxon>Thermomonosporaceae</taxon>
        <taxon>Actinomadura</taxon>
    </lineage>
</organism>
<dbReference type="Gene3D" id="3.20.20.370">
    <property type="entry name" value="Glycoside hydrolase/deacetylase"/>
    <property type="match status" value="1"/>
</dbReference>
<dbReference type="PANTHER" id="PTHR10587">
    <property type="entry name" value="GLYCOSYL TRANSFERASE-RELATED"/>
    <property type="match status" value="1"/>
</dbReference>
<keyword evidence="2" id="KW-0378">Hydrolase</keyword>
<dbReference type="GO" id="GO:0016020">
    <property type="term" value="C:membrane"/>
    <property type="evidence" value="ECO:0007669"/>
    <property type="project" value="TreeGrafter"/>
</dbReference>
<dbReference type="PROSITE" id="PS51677">
    <property type="entry name" value="NODB"/>
    <property type="match status" value="1"/>
</dbReference>
<dbReference type="GO" id="GO:0016810">
    <property type="term" value="F:hydrolase activity, acting on carbon-nitrogen (but not peptide) bonds"/>
    <property type="evidence" value="ECO:0007669"/>
    <property type="project" value="InterPro"/>
</dbReference>
<comment type="caution">
    <text evidence="5">The sequence shown here is derived from an EMBL/GenBank/DDBJ whole genome shotgun (WGS) entry which is preliminary data.</text>
</comment>
<evidence type="ECO:0000313" key="5">
    <source>
        <dbReference type="EMBL" id="TQM71906.1"/>
    </source>
</evidence>
<dbReference type="EMBL" id="VFPO01000001">
    <property type="protein sequence ID" value="TQM71906.1"/>
    <property type="molecule type" value="Genomic_DNA"/>
</dbReference>
<dbReference type="InterPro" id="IPR002509">
    <property type="entry name" value="NODB_dom"/>
</dbReference>
<evidence type="ECO:0000259" key="4">
    <source>
        <dbReference type="PROSITE" id="PS51677"/>
    </source>
</evidence>
<evidence type="ECO:0000256" key="3">
    <source>
        <dbReference type="SAM" id="MobiDB-lite"/>
    </source>
</evidence>
<evidence type="ECO:0000256" key="2">
    <source>
        <dbReference type="ARBA" id="ARBA00022801"/>
    </source>
</evidence>